<organism evidence="3 4">
    <name type="scientific">Achromobacter seleniivolatilans</name>
    <dbReference type="NCBI Taxonomy" id="3047478"/>
    <lineage>
        <taxon>Bacteria</taxon>
        <taxon>Pseudomonadati</taxon>
        <taxon>Pseudomonadota</taxon>
        <taxon>Betaproteobacteria</taxon>
        <taxon>Burkholderiales</taxon>
        <taxon>Alcaligenaceae</taxon>
        <taxon>Achromobacter</taxon>
    </lineage>
</organism>
<dbReference type="NCBIfam" id="TIGR01845">
    <property type="entry name" value="outer_NodT"/>
    <property type="match status" value="1"/>
</dbReference>
<keyword evidence="2" id="KW-0732">Signal</keyword>
<evidence type="ECO:0000313" key="4">
    <source>
        <dbReference type="Proteomes" id="UP001234798"/>
    </source>
</evidence>
<dbReference type="PROSITE" id="PS51257">
    <property type="entry name" value="PROKAR_LIPOPROTEIN"/>
    <property type="match status" value="1"/>
</dbReference>
<feature type="signal peptide" evidence="2">
    <location>
        <begin position="1"/>
        <end position="21"/>
    </location>
</feature>
<dbReference type="Pfam" id="PF02321">
    <property type="entry name" value="OEP"/>
    <property type="match status" value="2"/>
</dbReference>
<feature type="chain" id="PRO_5045006471" evidence="2">
    <location>
        <begin position="22"/>
        <end position="465"/>
    </location>
</feature>
<evidence type="ECO:0000256" key="1">
    <source>
        <dbReference type="ARBA" id="ARBA00007613"/>
    </source>
</evidence>
<dbReference type="EMBL" id="CP132976">
    <property type="protein sequence ID" value="WMD18116.1"/>
    <property type="molecule type" value="Genomic_DNA"/>
</dbReference>
<accession>A0ABY9LTM7</accession>
<name>A0ABY9LTM7_9BURK</name>
<reference evidence="3 4" key="1">
    <citation type="submission" date="2023-08" db="EMBL/GenBank/DDBJ databases">
        <title>Achromobacter seleniivolatilans sp. nov., isolated from seleniferous soil.</title>
        <authorList>
            <person name="Zhang S."/>
            <person name="Li K."/>
            <person name="Peng J."/>
            <person name="Zhao Q."/>
            <person name="Wang H."/>
            <person name="Guo Y."/>
        </authorList>
    </citation>
    <scope>NUCLEOTIDE SEQUENCE [LARGE SCALE GENOMIC DNA]</scope>
    <source>
        <strain evidence="3 4">R39</strain>
    </source>
</reference>
<keyword evidence="2" id="KW-1134">Transmembrane beta strand</keyword>
<comment type="similarity">
    <text evidence="1 2">Belongs to the outer membrane factor (OMF) (TC 1.B.17) family.</text>
</comment>
<proteinExistence type="inferred from homology"/>
<dbReference type="PANTHER" id="PTHR30203:SF32">
    <property type="entry name" value="CATION EFFLUX SYSTEM PROTEIN CUSC"/>
    <property type="match status" value="1"/>
</dbReference>
<dbReference type="Gene3D" id="1.20.1600.10">
    <property type="entry name" value="Outer membrane efflux proteins (OEP)"/>
    <property type="match status" value="1"/>
</dbReference>
<dbReference type="PANTHER" id="PTHR30203">
    <property type="entry name" value="OUTER MEMBRANE CATION EFFLUX PROTEIN"/>
    <property type="match status" value="1"/>
</dbReference>
<comment type="subcellular location">
    <subcellularLocation>
        <location evidence="2">Cell membrane</location>
        <topology evidence="2">Lipid-anchor</topology>
    </subcellularLocation>
</comment>
<dbReference type="InterPro" id="IPR010131">
    <property type="entry name" value="MdtP/NodT-like"/>
</dbReference>
<dbReference type="Gene3D" id="2.20.200.10">
    <property type="entry name" value="Outer membrane efflux proteins (OEP)"/>
    <property type="match status" value="1"/>
</dbReference>
<dbReference type="InterPro" id="IPR003423">
    <property type="entry name" value="OMP_efflux"/>
</dbReference>
<keyword evidence="2" id="KW-0472">Membrane</keyword>
<keyword evidence="2" id="KW-0449">Lipoprotein</keyword>
<keyword evidence="4" id="KW-1185">Reference proteome</keyword>
<dbReference type="RefSeq" id="WP_306936950.1">
    <property type="nucleotide sequence ID" value="NZ_CP132976.1"/>
</dbReference>
<sequence>MKTAAISLLTLALAGCSLAPAYERPAAPIPTAYDTPAEDGQAAMPQDWRAYFGDPVLQAWIAAALANNRDLRVTALRIQEARALYGVQQADRLPAIDGSGEFSRGRSVEPGQAGLPVANRYRAAVGITAFELDFFGRVKSLSDAALSRYLASEEAHRAASLSLVAETATAVFNQRSIAEQLRLTESTIALREASLTLTQRRYDAGLETAIGLRTAQMLVETSRATHAELSREYRQAVHALGLLAGDFSLPAGTDGVLLENQTLTPLAAGLPSALLSRRPDLRQAENTLLAANADIGAARAAFFPSVQLTTDIGTTAGSFSDLFGSGTGNWVFAPKLTLPIFNAGRNNANLSLAETRKHIAVAQYEGSIQRAFREVADALSARDTLRIQIDAQRKVRDADRDRQRLAERRYDRGVANYLEMLEAQRSLFDSEQEYIRLQQRRLVNAVELYKALGGWETQPEADTGS</sequence>
<evidence type="ECO:0000313" key="3">
    <source>
        <dbReference type="EMBL" id="WMD18116.1"/>
    </source>
</evidence>
<gene>
    <name evidence="3" type="primary">oprZ</name>
    <name evidence="3" type="ORF">RAS12_15790</name>
</gene>
<keyword evidence="2" id="KW-0812">Transmembrane</keyword>
<protein>
    <submittedName>
        <fullName evidence="3">Multidrug efflux RND transporter outer membrane subunit OprZ</fullName>
    </submittedName>
</protein>
<keyword evidence="2" id="KW-0564">Palmitate</keyword>
<dbReference type="Proteomes" id="UP001234798">
    <property type="component" value="Chromosome"/>
</dbReference>
<evidence type="ECO:0000256" key="2">
    <source>
        <dbReference type="RuleBase" id="RU362097"/>
    </source>
</evidence>
<dbReference type="SUPFAM" id="SSF56954">
    <property type="entry name" value="Outer membrane efflux proteins (OEP)"/>
    <property type="match status" value="1"/>
</dbReference>